<evidence type="ECO:0000256" key="3">
    <source>
        <dbReference type="ARBA" id="ARBA00022516"/>
    </source>
</evidence>
<comment type="similarity">
    <text evidence="13">Belongs to the phospholipase D family. Cardiolipin synthase subfamily. ClsA sub-subfamily.</text>
</comment>
<evidence type="ECO:0000256" key="12">
    <source>
        <dbReference type="ARBA" id="ARBA00057569"/>
    </source>
</evidence>
<keyword evidence="9 13" id="KW-0472">Membrane</keyword>
<keyword evidence="3 13" id="KW-0444">Lipid biosynthesis</keyword>
<dbReference type="PROSITE" id="PS50035">
    <property type="entry name" value="PLD"/>
    <property type="match status" value="2"/>
</dbReference>
<keyword evidence="4 13" id="KW-0808">Transferase</keyword>
<reference evidence="15 16" key="1">
    <citation type="journal article" date="2011" name="J. Bacteriol.">
        <title>Draft genome sequence of the polycyclic aromatic hydrocarbon-degrading, genetically engineered bioluminescent bioreporter Pseudomonas fluorescens HK44.</title>
        <authorList>
            <person name="Chauhan A."/>
            <person name="Layton A.C."/>
            <person name="Williams D.E."/>
            <person name="Smartt A.E."/>
            <person name="Ripp S."/>
            <person name="Karpinets T.V."/>
            <person name="Brown S.D."/>
            <person name="Sayler G.S."/>
        </authorList>
    </citation>
    <scope>NUCLEOTIDE SEQUENCE [LARGE SCALE GENOMIC DNA]</scope>
    <source>
        <strain evidence="15 16">HK44</strain>
    </source>
</reference>
<comment type="subcellular location">
    <subcellularLocation>
        <location evidence="1 13">Cell membrane</location>
        <topology evidence="1 13">Multi-pass membrane protein</topology>
    </subcellularLocation>
</comment>
<evidence type="ECO:0000256" key="5">
    <source>
        <dbReference type="ARBA" id="ARBA00022692"/>
    </source>
</evidence>
<dbReference type="Proteomes" id="UP000022611">
    <property type="component" value="Unassembled WGS sequence"/>
</dbReference>
<dbReference type="InterPro" id="IPR022924">
    <property type="entry name" value="Cardiolipin_synthase"/>
</dbReference>
<gene>
    <name evidence="13" type="primary">clsA</name>
    <name evidence="15" type="ORF">HK44_013130</name>
</gene>
<dbReference type="FunFam" id="3.30.870.10:FF:000021">
    <property type="entry name" value="Cardiolipin synthase"/>
    <property type="match status" value="1"/>
</dbReference>
<dbReference type="PATRIC" id="fig|1042209.11.peg.5043"/>
<evidence type="ECO:0000256" key="10">
    <source>
        <dbReference type="ARBA" id="ARBA00023209"/>
    </source>
</evidence>
<feature type="domain" description="PLD phosphodiesterase" evidence="14">
    <location>
        <begin position="218"/>
        <end position="245"/>
    </location>
</feature>
<evidence type="ECO:0000256" key="6">
    <source>
        <dbReference type="ARBA" id="ARBA00022737"/>
    </source>
</evidence>
<evidence type="ECO:0000256" key="11">
    <source>
        <dbReference type="ARBA" id="ARBA00023264"/>
    </source>
</evidence>
<dbReference type="GO" id="GO:0032049">
    <property type="term" value="P:cardiolipin biosynthetic process"/>
    <property type="evidence" value="ECO:0007669"/>
    <property type="project" value="UniProtKB-UniRule"/>
</dbReference>
<evidence type="ECO:0000256" key="13">
    <source>
        <dbReference type="HAMAP-Rule" id="MF_00190"/>
    </source>
</evidence>
<organism evidence="15 16">
    <name type="scientific">Pseudomonas fluorescens HK44</name>
    <dbReference type="NCBI Taxonomy" id="1042209"/>
    <lineage>
        <taxon>Bacteria</taxon>
        <taxon>Pseudomonadati</taxon>
        <taxon>Pseudomonadota</taxon>
        <taxon>Gammaproteobacteria</taxon>
        <taxon>Pseudomonadales</taxon>
        <taxon>Pseudomonadaceae</taxon>
        <taxon>Pseudomonas</taxon>
    </lineage>
</organism>
<evidence type="ECO:0000256" key="2">
    <source>
        <dbReference type="ARBA" id="ARBA00022475"/>
    </source>
</evidence>
<keyword evidence="5 13" id="KW-0812">Transmembrane</keyword>
<feature type="active site" evidence="13">
    <location>
        <position position="223"/>
    </location>
</feature>
<dbReference type="OrthoDB" id="9762009at2"/>
<dbReference type="RefSeq" id="WP_019694354.1">
    <property type="nucleotide sequence ID" value="NZ_AFOY02000019.1"/>
</dbReference>
<evidence type="ECO:0000256" key="8">
    <source>
        <dbReference type="ARBA" id="ARBA00023098"/>
    </source>
</evidence>
<comment type="function">
    <text evidence="12 13">Catalyzes the reversible phosphatidyl group transfer from one phosphatidylglycerol molecule to another to form cardiolipin (CL) (diphosphatidylglycerol) and glycerol.</text>
</comment>
<feature type="domain" description="PLD phosphodiesterase" evidence="14">
    <location>
        <begin position="392"/>
        <end position="419"/>
    </location>
</feature>
<feature type="active site" evidence="13">
    <location>
        <position position="404"/>
    </location>
</feature>
<protein>
    <recommendedName>
        <fullName evidence="13">Cardiolipin synthase A</fullName>
        <shortName evidence="13">CL synthase</shortName>
        <ecNumber evidence="13">2.7.8.-</ecNumber>
    </recommendedName>
</protein>
<dbReference type="Pfam" id="PF13091">
    <property type="entry name" value="PLDc_2"/>
    <property type="match status" value="2"/>
</dbReference>
<comment type="caution">
    <text evidence="15">The sequence shown here is derived from an EMBL/GenBank/DDBJ whole genome shotgun (WGS) entry which is preliminary data.</text>
</comment>
<keyword evidence="8 13" id="KW-0443">Lipid metabolism</keyword>
<comment type="catalytic activity">
    <reaction evidence="13">
        <text>2 a 1,2-diacyl-sn-glycero-3-phospho-(1'-sn-glycerol) = a cardiolipin + glycerol</text>
        <dbReference type="Rhea" id="RHEA:31451"/>
        <dbReference type="ChEBI" id="CHEBI:17754"/>
        <dbReference type="ChEBI" id="CHEBI:62237"/>
        <dbReference type="ChEBI" id="CHEBI:64716"/>
    </reaction>
</comment>
<feature type="transmembrane region" description="Helical" evidence="13">
    <location>
        <begin position="38"/>
        <end position="58"/>
    </location>
</feature>
<dbReference type="CDD" id="cd09155">
    <property type="entry name" value="PLDc_PaCLS_like_1"/>
    <property type="match status" value="1"/>
</dbReference>
<dbReference type="HAMAP" id="MF_00190">
    <property type="entry name" value="Cardiolipin_synth_ClsA"/>
    <property type="match status" value="1"/>
</dbReference>
<feature type="transmembrane region" description="Helical" evidence="13">
    <location>
        <begin position="6"/>
        <end position="31"/>
    </location>
</feature>
<dbReference type="SUPFAM" id="SSF56024">
    <property type="entry name" value="Phospholipase D/nuclease"/>
    <property type="match status" value="2"/>
</dbReference>
<dbReference type="GO" id="GO:0008808">
    <property type="term" value="F:cardiolipin synthase activity"/>
    <property type="evidence" value="ECO:0007669"/>
    <property type="project" value="UniProtKB-UniRule"/>
</dbReference>
<dbReference type="AlphaFoldDB" id="A0A010RS08"/>
<evidence type="ECO:0000256" key="9">
    <source>
        <dbReference type="ARBA" id="ARBA00023136"/>
    </source>
</evidence>
<dbReference type="GO" id="GO:0005886">
    <property type="term" value="C:plasma membrane"/>
    <property type="evidence" value="ECO:0007669"/>
    <property type="project" value="UniProtKB-SubCell"/>
</dbReference>
<sequence>MDFFGPHLFAYLIALIHSLGTIAAIHAVLTVRTAQGSIAWALSLVFIPYLTLIPYLVFGRSTFDAYIKGRRQANEEMHKAIADLNWRPWIEEALTARASKAYASLRAMPKLGRMPCLANNRVRLLINGQATFDAIFEAIRAAREAVLIQFFIVHDDQLGRCLQTLLMEKSAEGVAIYLLYDRIGSHSLPHSYVQPLRDAGVQVEAFATRSGWLNRFQVNFRNHRKIVVVDGVQGFVGGHNVGDEYMGKKPPLAPWRDTHIAVNGPVVACMQESFAEDWFWASRKLPPLILPQSYPDDGVLCQLLASGPADPYETCSLFFVEAIHSATERVWITSPYFIPDEAVFAALRLAVLRGVDVRLLLPSRPDHRIVYAASSLYAFEAVRAGVRVFRYQPGFLHQKVVLIDSEITAIGSANLDNRSFRLNFEVMLLTVDSEFANEVEHMLNDDFAQAHEIAKGESRKTHRLQQLGMRVARLISPIL</sequence>
<dbReference type="HOGENOM" id="CLU_038053_1_0_6"/>
<evidence type="ECO:0000313" key="15">
    <source>
        <dbReference type="EMBL" id="EXF91749.1"/>
    </source>
</evidence>
<dbReference type="PANTHER" id="PTHR21248:SF22">
    <property type="entry name" value="PHOSPHOLIPASE D"/>
    <property type="match status" value="1"/>
</dbReference>
<feature type="active site" evidence="13">
    <location>
        <position position="225"/>
    </location>
</feature>
<keyword evidence="6" id="KW-0677">Repeat</keyword>
<keyword evidence="2 13" id="KW-1003">Cell membrane</keyword>
<dbReference type="Pfam" id="PF13396">
    <property type="entry name" value="PLDc_N"/>
    <property type="match status" value="1"/>
</dbReference>
<dbReference type="FunFam" id="3.30.870.10:FF:000014">
    <property type="entry name" value="Cardiolipin synthase"/>
    <property type="match status" value="1"/>
</dbReference>
<dbReference type="NCBIfam" id="TIGR04265">
    <property type="entry name" value="bac_cardiolipin"/>
    <property type="match status" value="1"/>
</dbReference>
<evidence type="ECO:0000259" key="14">
    <source>
        <dbReference type="PROSITE" id="PS50035"/>
    </source>
</evidence>
<feature type="active site" evidence="13">
    <location>
        <position position="397"/>
    </location>
</feature>
<feature type="active site" evidence="13">
    <location>
        <position position="230"/>
    </location>
</feature>
<keyword evidence="7 13" id="KW-1133">Transmembrane helix</keyword>
<dbReference type="InterPro" id="IPR027379">
    <property type="entry name" value="CLS_N"/>
</dbReference>
<evidence type="ECO:0000256" key="1">
    <source>
        <dbReference type="ARBA" id="ARBA00004651"/>
    </source>
</evidence>
<dbReference type="InterPro" id="IPR001736">
    <property type="entry name" value="PLipase_D/transphosphatidylase"/>
</dbReference>
<dbReference type="InterPro" id="IPR025202">
    <property type="entry name" value="PLD-like_dom"/>
</dbReference>
<accession>A0A010RS08</accession>
<feature type="active site" evidence="13">
    <location>
        <position position="399"/>
    </location>
</feature>
<dbReference type="eggNOG" id="COG1502">
    <property type="taxonomic scope" value="Bacteria"/>
</dbReference>
<keyword evidence="11 13" id="KW-1208">Phospholipid metabolism</keyword>
<dbReference type="EMBL" id="AFOY02000019">
    <property type="protein sequence ID" value="EXF91749.1"/>
    <property type="molecule type" value="Genomic_DNA"/>
</dbReference>
<dbReference type="PANTHER" id="PTHR21248">
    <property type="entry name" value="CARDIOLIPIN SYNTHASE"/>
    <property type="match status" value="1"/>
</dbReference>
<evidence type="ECO:0000313" key="16">
    <source>
        <dbReference type="Proteomes" id="UP000022611"/>
    </source>
</evidence>
<dbReference type="SMART" id="SM00155">
    <property type="entry name" value="PLDc"/>
    <property type="match status" value="2"/>
</dbReference>
<evidence type="ECO:0000256" key="4">
    <source>
        <dbReference type="ARBA" id="ARBA00022679"/>
    </source>
</evidence>
<dbReference type="EC" id="2.7.8.-" evidence="13"/>
<name>A0A010RS08_PSEFL</name>
<dbReference type="Gene3D" id="3.30.870.10">
    <property type="entry name" value="Endonuclease Chain A"/>
    <property type="match status" value="2"/>
</dbReference>
<proteinExistence type="inferred from homology"/>
<keyword evidence="10 13" id="KW-0594">Phospholipid biosynthesis</keyword>
<evidence type="ECO:0000256" key="7">
    <source>
        <dbReference type="ARBA" id="ARBA00022989"/>
    </source>
</evidence>
<dbReference type="InterPro" id="IPR030840">
    <property type="entry name" value="CL_synthase_A"/>
</dbReference>